<reference evidence="3" key="1">
    <citation type="submission" date="2018-04" db="EMBL/GenBank/DDBJ databases">
        <title>Whole genome sequencing of Hypsizygus marmoreus.</title>
        <authorList>
            <person name="Choi I.-G."/>
            <person name="Min B."/>
            <person name="Kim J.-G."/>
            <person name="Kim S."/>
            <person name="Oh Y.-L."/>
            <person name="Kong W.-S."/>
            <person name="Park H."/>
            <person name="Jeong J."/>
            <person name="Song E.-S."/>
        </authorList>
    </citation>
    <scope>NUCLEOTIDE SEQUENCE [LARGE SCALE GENOMIC DNA]</scope>
    <source>
        <strain evidence="3">51987-8</strain>
    </source>
</reference>
<protein>
    <recommendedName>
        <fullName evidence="2">WKF domain-containing protein</fullName>
    </recommendedName>
</protein>
<evidence type="ECO:0000256" key="1">
    <source>
        <dbReference type="SAM" id="MobiDB-lite"/>
    </source>
</evidence>
<name>A0A369JRK9_HYPMA</name>
<feature type="compositionally biased region" description="Basic residues" evidence="1">
    <location>
        <begin position="94"/>
        <end position="105"/>
    </location>
</feature>
<feature type="compositionally biased region" description="Basic and acidic residues" evidence="1">
    <location>
        <begin position="61"/>
        <end position="93"/>
    </location>
</feature>
<comment type="caution">
    <text evidence="3">The sequence shown here is derived from an EMBL/GenBank/DDBJ whole genome shotgun (WGS) entry which is preliminary data.</text>
</comment>
<dbReference type="InterPro" id="IPR019327">
    <property type="entry name" value="WKF"/>
</dbReference>
<evidence type="ECO:0000313" key="3">
    <source>
        <dbReference type="EMBL" id="RDB23187.1"/>
    </source>
</evidence>
<dbReference type="OrthoDB" id="10261563at2759"/>
<proteinExistence type="predicted"/>
<dbReference type="PANTHER" id="PTHR22306">
    <property type="entry name" value="CHROMOSOME 7 OPEN READING FRAME 50"/>
    <property type="match status" value="1"/>
</dbReference>
<feature type="domain" description="WKF" evidence="2">
    <location>
        <begin position="154"/>
        <end position="209"/>
    </location>
</feature>
<gene>
    <name evidence="3" type="ORF">Hypma_009611</name>
</gene>
<accession>A0A369JRK9</accession>
<sequence length="268" mass="30189">MAHSIALAHSDPDVSAKKKKVKTLRKDEEAIISHAEANLKKSKKRTNEHVDNVMDVDGDEATAKKEEEKKRKRKREMDSSEAVSDHDAVDKDSRKKKKKRSKGSHAAKEPEVDTSTDLPEKKKRKNKTGFQDPNEDTSLVEQAQKSLAYAFLQFHRPSKWKFNKARQNWLIRNIWSAETIPEAYLPLVMAYLAKVQGGVRENLIQSCRAALEPPKLEIPQAELETADTAEPAPPPLPAPVKSLENDKTKLSRAQALLDILNSPQTMDN</sequence>
<evidence type="ECO:0000259" key="2">
    <source>
        <dbReference type="Pfam" id="PF10180"/>
    </source>
</evidence>
<dbReference type="STRING" id="39966.A0A369JRK9"/>
<keyword evidence="4" id="KW-1185">Reference proteome</keyword>
<dbReference type="InParanoid" id="A0A369JRK9"/>
<feature type="region of interest" description="Disordered" evidence="1">
    <location>
        <begin position="224"/>
        <end position="245"/>
    </location>
</feature>
<dbReference type="EMBL" id="LUEZ02000047">
    <property type="protein sequence ID" value="RDB23187.1"/>
    <property type="molecule type" value="Genomic_DNA"/>
</dbReference>
<evidence type="ECO:0000313" key="4">
    <source>
        <dbReference type="Proteomes" id="UP000076154"/>
    </source>
</evidence>
<dbReference type="Pfam" id="PF10180">
    <property type="entry name" value="WKF"/>
    <property type="match status" value="1"/>
</dbReference>
<feature type="region of interest" description="Disordered" evidence="1">
    <location>
        <begin position="1"/>
        <end position="136"/>
    </location>
</feature>
<dbReference type="Proteomes" id="UP000076154">
    <property type="component" value="Unassembled WGS sequence"/>
</dbReference>
<organism evidence="3 4">
    <name type="scientific">Hypsizygus marmoreus</name>
    <name type="common">White beech mushroom</name>
    <name type="synonym">Agaricus marmoreus</name>
    <dbReference type="NCBI Taxonomy" id="39966"/>
    <lineage>
        <taxon>Eukaryota</taxon>
        <taxon>Fungi</taxon>
        <taxon>Dikarya</taxon>
        <taxon>Basidiomycota</taxon>
        <taxon>Agaricomycotina</taxon>
        <taxon>Agaricomycetes</taxon>
        <taxon>Agaricomycetidae</taxon>
        <taxon>Agaricales</taxon>
        <taxon>Tricholomatineae</taxon>
        <taxon>Lyophyllaceae</taxon>
        <taxon>Hypsizygus</taxon>
    </lineage>
</organism>
<dbReference type="AlphaFoldDB" id="A0A369JRK9"/>
<dbReference type="PANTHER" id="PTHR22306:SF2">
    <property type="entry name" value="CHROMOSOME 7 OPEN READING FRAME 50"/>
    <property type="match status" value="1"/>
</dbReference>